<evidence type="ECO:0000256" key="6">
    <source>
        <dbReference type="ARBA" id="ARBA00023125"/>
    </source>
</evidence>
<evidence type="ECO:0000256" key="8">
    <source>
        <dbReference type="SAM" id="MobiDB-lite"/>
    </source>
</evidence>
<evidence type="ECO:0000313" key="9">
    <source>
        <dbReference type="EMBL" id="MFC7188515.1"/>
    </source>
</evidence>
<dbReference type="SUPFAM" id="SSF143081">
    <property type="entry name" value="BB1717-like"/>
    <property type="match status" value="1"/>
</dbReference>
<dbReference type="AlphaFoldDB" id="A0ABD5YLR3"/>
<dbReference type="InterPro" id="IPR036590">
    <property type="entry name" value="SRAP-like"/>
</dbReference>
<comment type="caution">
    <text evidence="9">The sequence shown here is derived from an EMBL/GenBank/DDBJ whole genome shotgun (WGS) entry which is preliminary data.</text>
</comment>
<dbReference type="PANTHER" id="PTHR13604">
    <property type="entry name" value="DC12-RELATED"/>
    <property type="match status" value="1"/>
</dbReference>
<organism evidence="9 10">
    <name type="scientific">Halocatena marina</name>
    <dbReference type="NCBI Taxonomy" id="2934937"/>
    <lineage>
        <taxon>Archaea</taxon>
        <taxon>Methanobacteriati</taxon>
        <taxon>Methanobacteriota</taxon>
        <taxon>Stenosarchaea group</taxon>
        <taxon>Halobacteria</taxon>
        <taxon>Halobacteriales</taxon>
        <taxon>Natronomonadaceae</taxon>
        <taxon>Halocatena</taxon>
    </lineage>
</organism>
<dbReference type="GeneID" id="76198049"/>
<feature type="region of interest" description="Disordered" evidence="8">
    <location>
        <begin position="214"/>
        <end position="233"/>
    </location>
</feature>
<dbReference type="GO" id="GO:0006974">
    <property type="term" value="P:DNA damage response"/>
    <property type="evidence" value="ECO:0007669"/>
    <property type="project" value="UniProtKB-KW"/>
</dbReference>
<comment type="similarity">
    <text evidence="1">Belongs to the SOS response-associated peptidase family.</text>
</comment>
<keyword evidence="6" id="KW-0238">DNA-binding</keyword>
<reference evidence="9 10" key="1">
    <citation type="journal article" date="2019" name="Int. J. Syst. Evol. Microbiol.">
        <title>The Global Catalogue of Microorganisms (GCM) 10K type strain sequencing project: providing services to taxonomists for standard genome sequencing and annotation.</title>
        <authorList>
            <consortium name="The Broad Institute Genomics Platform"/>
            <consortium name="The Broad Institute Genome Sequencing Center for Infectious Disease"/>
            <person name="Wu L."/>
            <person name="Ma J."/>
        </authorList>
    </citation>
    <scope>NUCLEOTIDE SEQUENCE [LARGE SCALE GENOMIC DNA]</scope>
    <source>
        <strain evidence="9 10">RDMS1</strain>
    </source>
</reference>
<sequence length="233" mass="25977">MCGRYSLFIQPDEVEERFGARFAFDFEPRYNAAPGQQLPVVRDDSRDSITQSRWGLVPSWADEASTNLINARSETVDEKSAFRDAYHNRRCLVPADGFYEWATTNGSKQPYRITRTDGEPFALAGLWETWTPPQTQTGLGDFTEEGSVDDSNPEPLVTFTILTREPNATVREYHDRMAVMLSREAESAWLDGAEVDELEPTPADALCGYPVSTAVNNPSNDSPSVVEEIDLAG</sequence>
<evidence type="ECO:0000256" key="4">
    <source>
        <dbReference type="ARBA" id="ARBA00022801"/>
    </source>
</evidence>
<evidence type="ECO:0000256" key="1">
    <source>
        <dbReference type="ARBA" id="ARBA00008136"/>
    </source>
</evidence>
<keyword evidence="5" id="KW-0190">Covalent protein-DNA linkage</keyword>
<feature type="compositionally biased region" description="Polar residues" evidence="8">
    <location>
        <begin position="214"/>
        <end position="223"/>
    </location>
</feature>
<accession>A0ABD5YLR3</accession>
<keyword evidence="2" id="KW-0645">Protease</keyword>
<keyword evidence="4 9" id="KW-0378">Hydrolase</keyword>
<keyword evidence="7" id="KW-0456">Lyase</keyword>
<dbReference type="Pfam" id="PF02586">
    <property type="entry name" value="SRAP"/>
    <property type="match status" value="1"/>
</dbReference>
<dbReference type="Proteomes" id="UP001596417">
    <property type="component" value="Unassembled WGS sequence"/>
</dbReference>
<protein>
    <submittedName>
        <fullName evidence="9">SOS response-associated peptidase</fullName>
        <ecNumber evidence="9">3.4.-.-</ecNumber>
    </submittedName>
</protein>
<dbReference type="PANTHER" id="PTHR13604:SF0">
    <property type="entry name" value="ABASIC SITE PROCESSING PROTEIN HMCES"/>
    <property type="match status" value="1"/>
</dbReference>
<evidence type="ECO:0000256" key="3">
    <source>
        <dbReference type="ARBA" id="ARBA00022763"/>
    </source>
</evidence>
<evidence type="ECO:0000256" key="2">
    <source>
        <dbReference type="ARBA" id="ARBA00022670"/>
    </source>
</evidence>
<dbReference type="EMBL" id="JBHTAX010000001">
    <property type="protein sequence ID" value="MFC7188515.1"/>
    <property type="molecule type" value="Genomic_DNA"/>
</dbReference>
<name>A0ABD5YLR3_9EURY</name>
<gene>
    <name evidence="9" type="ORF">ACFQL7_00670</name>
</gene>
<dbReference type="Gene3D" id="3.90.1680.10">
    <property type="entry name" value="SOS response associated peptidase-like"/>
    <property type="match status" value="1"/>
</dbReference>
<dbReference type="GO" id="GO:0006508">
    <property type="term" value="P:proteolysis"/>
    <property type="evidence" value="ECO:0007669"/>
    <property type="project" value="UniProtKB-KW"/>
</dbReference>
<evidence type="ECO:0000256" key="5">
    <source>
        <dbReference type="ARBA" id="ARBA00023124"/>
    </source>
</evidence>
<proteinExistence type="inferred from homology"/>
<evidence type="ECO:0000256" key="7">
    <source>
        <dbReference type="ARBA" id="ARBA00023239"/>
    </source>
</evidence>
<dbReference type="EC" id="3.4.-.-" evidence="9"/>
<keyword evidence="3" id="KW-0227">DNA damage</keyword>
<dbReference type="InterPro" id="IPR003738">
    <property type="entry name" value="SRAP"/>
</dbReference>
<dbReference type="GO" id="GO:0016829">
    <property type="term" value="F:lyase activity"/>
    <property type="evidence" value="ECO:0007669"/>
    <property type="project" value="UniProtKB-KW"/>
</dbReference>
<dbReference type="GO" id="GO:0003677">
    <property type="term" value="F:DNA binding"/>
    <property type="evidence" value="ECO:0007669"/>
    <property type="project" value="UniProtKB-KW"/>
</dbReference>
<dbReference type="RefSeq" id="WP_264555392.1">
    <property type="nucleotide sequence ID" value="NZ_CP109979.1"/>
</dbReference>
<dbReference type="GO" id="GO:0008233">
    <property type="term" value="F:peptidase activity"/>
    <property type="evidence" value="ECO:0007669"/>
    <property type="project" value="UniProtKB-KW"/>
</dbReference>
<keyword evidence="10" id="KW-1185">Reference proteome</keyword>
<evidence type="ECO:0000313" key="10">
    <source>
        <dbReference type="Proteomes" id="UP001596417"/>
    </source>
</evidence>